<organism evidence="1 2">
    <name type="scientific">Vigna angularis var. angularis</name>
    <dbReference type="NCBI Taxonomy" id="157739"/>
    <lineage>
        <taxon>Eukaryota</taxon>
        <taxon>Viridiplantae</taxon>
        <taxon>Streptophyta</taxon>
        <taxon>Embryophyta</taxon>
        <taxon>Tracheophyta</taxon>
        <taxon>Spermatophyta</taxon>
        <taxon>Magnoliopsida</taxon>
        <taxon>eudicotyledons</taxon>
        <taxon>Gunneridae</taxon>
        <taxon>Pentapetalae</taxon>
        <taxon>rosids</taxon>
        <taxon>fabids</taxon>
        <taxon>Fabales</taxon>
        <taxon>Fabaceae</taxon>
        <taxon>Papilionoideae</taxon>
        <taxon>50 kb inversion clade</taxon>
        <taxon>NPAAA clade</taxon>
        <taxon>indigoferoid/millettioid clade</taxon>
        <taxon>Phaseoleae</taxon>
        <taxon>Vigna</taxon>
    </lineage>
</organism>
<keyword evidence="2" id="KW-1185">Reference proteome</keyword>
<evidence type="ECO:0000313" key="2">
    <source>
        <dbReference type="Proteomes" id="UP000291084"/>
    </source>
</evidence>
<sequence length="86" mass="9239">MSAYELCLVAKVMISNRVITGFGRGSSEEQDVRFTYDEIRVLRVLSEPILALLVPIIDFGTKGKGSLGVEGLLVVRIGGVDVGSNL</sequence>
<dbReference type="EMBL" id="AP015034">
    <property type="protein sequence ID" value="BAT76876.1"/>
    <property type="molecule type" value="Genomic_DNA"/>
</dbReference>
<dbReference type="AlphaFoldDB" id="A0A0S3R8L2"/>
<reference evidence="1 2" key="1">
    <citation type="journal article" date="2015" name="Sci. Rep.">
        <title>The power of single molecule real-time sequencing technology in the de novo assembly of a eukaryotic genome.</title>
        <authorList>
            <person name="Sakai H."/>
            <person name="Naito K."/>
            <person name="Ogiso-Tanaka E."/>
            <person name="Takahashi Y."/>
            <person name="Iseki K."/>
            <person name="Muto C."/>
            <person name="Satou K."/>
            <person name="Teruya K."/>
            <person name="Shiroma A."/>
            <person name="Shimoji M."/>
            <person name="Hirano T."/>
            <person name="Itoh T."/>
            <person name="Kaga A."/>
            <person name="Tomooka N."/>
        </authorList>
    </citation>
    <scope>NUCLEOTIDE SEQUENCE [LARGE SCALE GENOMIC DNA]</scope>
    <source>
        <strain evidence="2">cv. Shumari</strain>
    </source>
</reference>
<evidence type="ECO:0000313" key="1">
    <source>
        <dbReference type="EMBL" id="BAT76876.1"/>
    </source>
</evidence>
<name>A0A0S3R8L2_PHAAN</name>
<dbReference type="Proteomes" id="UP000291084">
    <property type="component" value="Chromosome 1"/>
</dbReference>
<protein>
    <submittedName>
        <fullName evidence="1">Uncharacterized protein</fullName>
    </submittedName>
</protein>
<accession>A0A0S3R8L2</accession>
<feature type="non-terminal residue" evidence="1">
    <location>
        <position position="86"/>
    </location>
</feature>
<gene>
    <name evidence="1" type="primary">Vigan.01G494100</name>
    <name evidence="1" type="ORF">VIGAN_01494100</name>
</gene>
<proteinExistence type="predicted"/>